<reference evidence="1 2" key="1">
    <citation type="submission" date="2019-07" db="EMBL/GenBank/DDBJ databases">
        <title>Venturia inaequalis Genome Resource.</title>
        <authorList>
            <person name="Lichtner F.J."/>
        </authorList>
    </citation>
    <scope>NUCLEOTIDE SEQUENCE [LARGE SCALE GENOMIC DNA]</scope>
    <source>
        <strain evidence="1 2">DMI_063113</strain>
    </source>
</reference>
<organism evidence="1 2">
    <name type="scientific">Venturia inaequalis</name>
    <name type="common">Apple scab fungus</name>
    <dbReference type="NCBI Taxonomy" id="5025"/>
    <lineage>
        <taxon>Eukaryota</taxon>
        <taxon>Fungi</taxon>
        <taxon>Dikarya</taxon>
        <taxon>Ascomycota</taxon>
        <taxon>Pezizomycotina</taxon>
        <taxon>Dothideomycetes</taxon>
        <taxon>Pleosporomycetidae</taxon>
        <taxon>Venturiales</taxon>
        <taxon>Venturiaceae</taxon>
        <taxon>Venturia</taxon>
    </lineage>
</organism>
<dbReference type="Gene3D" id="1.10.150.50">
    <property type="entry name" value="Transcription Factor, Ets-1"/>
    <property type="match status" value="1"/>
</dbReference>
<protein>
    <submittedName>
        <fullName evidence="1">Uncharacterized protein</fullName>
    </submittedName>
</protein>
<evidence type="ECO:0000313" key="2">
    <source>
        <dbReference type="Proteomes" id="UP000490939"/>
    </source>
</evidence>
<dbReference type="EMBL" id="WNWR01000071">
    <property type="protein sequence ID" value="KAE9992094.1"/>
    <property type="molecule type" value="Genomic_DNA"/>
</dbReference>
<gene>
    <name evidence="1" type="ORF">EG327_010195</name>
</gene>
<evidence type="ECO:0000313" key="1">
    <source>
        <dbReference type="EMBL" id="KAE9992094.1"/>
    </source>
</evidence>
<proteinExistence type="predicted"/>
<accession>A0A8H3ZAT5</accession>
<name>A0A8H3ZAT5_VENIN</name>
<dbReference type="Proteomes" id="UP000490939">
    <property type="component" value="Unassembled WGS sequence"/>
</dbReference>
<keyword evidence="2" id="KW-1185">Reference proteome</keyword>
<dbReference type="AlphaFoldDB" id="A0A8H3ZAT5"/>
<comment type="caution">
    <text evidence="1">The sequence shown here is derived from an EMBL/GenBank/DDBJ whole genome shotgun (WGS) entry which is preliminary data.</text>
</comment>
<dbReference type="InterPro" id="IPR013761">
    <property type="entry name" value="SAM/pointed_sf"/>
</dbReference>
<sequence>MPKPEPTNFFTLPLELRQQILAHTFPDLLAKDLALNRHLLHINYLFYYRAVPKGALPSPEISDSPLPTSAPHIHDWATTLVQAHDSIASDLPFLLKPLVEEIESTAQKSLIVGRFLYPANCYEYIDLFIGIERNIITESALANLNRDKIKEIGVESLSDQIRIAWHALGRRIVKRDALALKTGSR</sequence>